<dbReference type="Gene3D" id="3.90.226.10">
    <property type="entry name" value="2-enoyl-CoA Hydratase, Chain A, domain 1"/>
    <property type="match status" value="1"/>
</dbReference>
<dbReference type="STRING" id="1037660.A0A066VVR4"/>
<accession>A0A066VVR4</accession>
<dbReference type="CDD" id="cd06558">
    <property type="entry name" value="crotonase-like"/>
    <property type="match status" value="1"/>
</dbReference>
<organism evidence="1 2">
    <name type="scientific">Tilletiaria anomala (strain ATCC 24038 / CBS 436.72 / UBC 951)</name>
    <dbReference type="NCBI Taxonomy" id="1037660"/>
    <lineage>
        <taxon>Eukaryota</taxon>
        <taxon>Fungi</taxon>
        <taxon>Dikarya</taxon>
        <taxon>Basidiomycota</taxon>
        <taxon>Ustilaginomycotina</taxon>
        <taxon>Exobasidiomycetes</taxon>
        <taxon>Georgefischeriales</taxon>
        <taxon>Tilletiariaceae</taxon>
        <taxon>Tilletiaria</taxon>
    </lineage>
</organism>
<name>A0A066VVR4_TILAU</name>
<dbReference type="InterPro" id="IPR001753">
    <property type="entry name" value="Enoyl-CoA_hydra/iso"/>
</dbReference>
<dbReference type="SUPFAM" id="SSF52096">
    <property type="entry name" value="ClpP/crotonase"/>
    <property type="match status" value="1"/>
</dbReference>
<dbReference type="HOGENOM" id="CLU_009834_3_1_1"/>
<dbReference type="PANTHER" id="PTHR11941:SF75">
    <property type="entry name" value="ENOYL-COA HYDRATASE_ISOMERASE FAMILY PROTEIN"/>
    <property type="match status" value="1"/>
</dbReference>
<dbReference type="GO" id="GO:0004165">
    <property type="term" value="F:delta(3)-delta(2)-enoyl-CoA isomerase activity"/>
    <property type="evidence" value="ECO:0007669"/>
    <property type="project" value="TreeGrafter"/>
</dbReference>
<comment type="caution">
    <text evidence="1">The sequence shown here is derived from an EMBL/GenBank/DDBJ whole genome shotgun (WGS) entry which is preliminary data.</text>
</comment>
<dbReference type="InterPro" id="IPR029045">
    <property type="entry name" value="ClpP/crotonase-like_dom_sf"/>
</dbReference>
<proteinExistence type="predicted"/>
<evidence type="ECO:0000313" key="2">
    <source>
        <dbReference type="Proteomes" id="UP000027361"/>
    </source>
</evidence>
<dbReference type="OrthoDB" id="1696280at2759"/>
<dbReference type="GO" id="GO:0005777">
    <property type="term" value="C:peroxisome"/>
    <property type="evidence" value="ECO:0007669"/>
    <property type="project" value="TreeGrafter"/>
</dbReference>
<protein>
    <submittedName>
        <fullName evidence="1">ClpP/crotonase</fullName>
    </submittedName>
</protein>
<dbReference type="RefSeq" id="XP_013243230.1">
    <property type="nucleotide sequence ID" value="XM_013387776.1"/>
</dbReference>
<dbReference type="InParanoid" id="A0A066VVR4"/>
<sequence length="280" mass="29374">MSSFALYFPGATTTTSSLAGALSKPSTVRLTVPSPGLFLLTFTGGETPDNRLTAHFLSAFLEALEYVQAKWEAISDGNVEGADVAKGAALVTTGQTEAGSKFFSNGLDLEAAIADPEFFDKYLNPVYAKLMRFPIPTVASLGGHAFAAGFGLAMAHDYRVMSGRRGFLCMNEIHFGAQIPAGLLAALQSKIPSAKTIRKVVLEGHRFDGKEALALSLVDHLAPAPAPDPAADKSDGGGAAKTLEAAVRLAASVRKLASKDAWGSNKDVLYAPYLAILRAV</sequence>
<dbReference type="Proteomes" id="UP000027361">
    <property type="component" value="Unassembled WGS sequence"/>
</dbReference>
<dbReference type="Pfam" id="PF00378">
    <property type="entry name" value="ECH_1"/>
    <property type="match status" value="1"/>
</dbReference>
<dbReference type="GO" id="GO:0006635">
    <property type="term" value="P:fatty acid beta-oxidation"/>
    <property type="evidence" value="ECO:0007669"/>
    <property type="project" value="TreeGrafter"/>
</dbReference>
<keyword evidence="2" id="KW-1185">Reference proteome</keyword>
<dbReference type="PANTHER" id="PTHR11941">
    <property type="entry name" value="ENOYL-COA HYDRATASE-RELATED"/>
    <property type="match status" value="1"/>
</dbReference>
<gene>
    <name evidence="1" type="ORF">K437DRAFT_235741</name>
</gene>
<dbReference type="EMBL" id="JMSN01000041">
    <property type="protein sequence ID" value="KDN45591.1"/>
    <property type="molecule type" value="Genomic_DNA"/>
</dbReference>
<dbReference type="AlphaFoldDB" id="A0A066VVR4"/>
<dbReference type="GeneID" id="25262908"/>
<reference evidence="1 2" key="1">
    <citation type="submission" date="2014-05" db="EMBL/GenBank/DDBJ databases">
        <title>Draft genome sequence of a rare smut relative, Tilletiaria anomala UBC 951.</title>
        <authorList>
            <consortium name="DOE Joint Genome Institute"/>
            <person name="Toome M."/>
            <person name="Kuo A."/>
            <person name="Henrissat B."/>
            <person name="Lipzen A."/>
            <person name="Tritt A."/>
            <person name="Yoshinaga Y."/>
            <person name="Zane M."/>
            <person name="Barry K."/>
            <person name="Grigoriev I.V."/>
            <person name="Spatafora J.W."/>
            <person name="Aimea M.C."/>
        </authorList>
    </citation>
    <scope>NUCLEOTIDE SEQUENCE [LARGE SCALE GENOMIC DNA]</scope>
    <source>
        <strain evidence="1 2">UBC 951</strain>
    </source>
</reference>
<evidence type="ECO:0000313" key="1">
    <source>
        <dbReference type="EMBL" id="KDN45591.1"/>
    </source>
</evidence>
<dbReference type="OMA" id="HGEFYVE"/>